<evidence type="ECO:0000313" key="2">
    <source>
        <dbReference type="Proteomes" id="UP000198512"/>
    </source>
</evidence>
<proteinExistence type="predicted"/>
<comment type="caution">
    <text evidence="1">The sequence shown here is derived from an EMBL/GenBank/DDBJ whole genome shotgun (WGS) entry which is preliminary data.</text>
</comment>
<dbReference type="Proteomes" id="UP000198512">
    <property type="component" value="Unassembled WGS sequence"/>
</dbReference>
<organism evidence="1 2">
    <name type="scientific">Pseudomonas cuatrocienegasensis</name>
    <dbReference type="NCBI Taxonomy" id="543360"/>
    <lineage>
        <taxon>Bacteria</taxon>
        <taxon>Pseudomonadati</taxon>
        <taxon>Pseudomonadota</taxon>
        <taxon>Gammaproteobacteria</taxon>
        <taxon>Pseudomonadales</taxon>
        <taxon>Pseudomonadaceae</taxon>
        <taxon>Pseudomonas</taxon>
    </lineage>
</organism>
<evidence type="ECO:0000313" key="1">
    <source>
        <dbReference type="EMBL" id="SER05408.1"/>
    </source>
</evidence>
<reference evidence="1 2" key="1">
    <citation type="submission" date="2016-10" db="EMBL/GenBank/DDBJ databases">
        <authorList>
            <person name="Varghese N."/>
            <person name="Submissions S."/>
        </authorList>
    </citation>
    <scope>NUCLEOTIDE SEQUENCE [LARGE SCALE GENOMIC DNA]</scope>
    <source>
        <strain evidence="1 2">CIP 109853</strain>
    </source>
</reference>
<name>A0ABY1BKG0_9PSED</name>
<keyword evidence="2" id="KW-1185">Reference proteome</keyword>
<gene>
    <name evidence="1" type="ORF">SAMN05216600_11442</name>
</gene>
<sequence>MSALSRINLLVSLFFVLVTLAGLALLVRQAGEDVRRELQAAQAVVDYLYQSSPAVCKPNSPITCAMYGCRLRAPQYHRAACWTAGWAGNCLARCLWQG</sequence>
<accession>A0ABY1BKG0</accession>
<protein>
    <submittedName>
        <fullName evidence="1">Uncharacterized protein</fullName>
    </submittedName>
</protein>
<dbReference type="EMBL" id="FOFP01000014">
    <property type="protein sequence ID" value="SER05408.1"/>
    <property type="molecule type" value="Genomic_DNA"/>
</dbReference>